<dbReference type="AlphaFoldDB" id="A0A7X3FLD0"/>
<reference evidence="4 5" key="1">
    <citation type="journal article" date="2019" name="Microorganisms">
        <title>Paenibacillus lutrae sp. nov., A Chitinolytic Species Isolated from A River Otter in Castril Natural Park, Granada, Spain.</title>
        <authorList>
            <person name="Rodriguez M."/>
            <person name="Reina J.C."/>
            <person name="Bejar V."/>
            <person name="Llamas I."/>
        </authorList>
    </citation>
    <scope>NUCLEOTIDE SEQUENCE [LARGE SCALE GENOMIC DNA]</scope>
    <source>
        <strain evidence="4 5">N10</strain>
    </source>
</reference>
<dbReference type="EMBL" id="RHLK01000016">
    <property type="protein sequence ID" value="MVP01889.1"/>
    <property type="molecule type" value="Genomic_DNA"/>
</dbReference>
<keyword evidence="2" id="KW-0288">FMN</keyword>
<dbReference type="PANTHER" id="PTHR43278">
    <property type="entry name" value="NAD(P)H-DEPENDENT FMN-CONTAINING OXIDOREDUCTASE YWQN-RELATED"/>
    <property type="match status" value="1"/>
</dbReference>
<dbReference type="Gene3D" id="3.40.50.360">
    <property type="match status" value="1"/>
</dbReference>
<proteinExistence type="predicted"/>
<dbReference type="RefSeq" id="WP_157338308.1">
    <property type="nucleotide sequence ID" value="NZ_RHLK01000016.1"/>
</dbReference>
<name>A0A7X3FLD0_9BACL</name>
<feature type="domain" description="NADPH-dependent FMN reductase-like" evidence="3">
    <location>
        <begin position="1"/>
        <end position="123"/>
    </location>
</feature>
<dbReference type="Pfam" id="PF03358">
    <property type="entry name" value="FMN_red"/>
    <property type="match status" value="1"/>
</dbReference>
<gene>
    <name evidence="4" type="ORF">EDM21_20630</name>
</gene>
<accession>A0A7X3FLD0</accession>
<evidence type="ECO:0000313" key="5">
    <source>
        <dbReference type="Proteomes" id="UP000490800"/>
    </source>
</evidence>
<dbReference type="InterPro" id="IPR029039">
    <property type="entry name" value="Flavoprotein-like_sf"/>
</dbReference>
<evidence type="ECO:0000256" key="1">
    <source>
        <dbReference type="ARBA" id="ARBA00022630"/>
    </source>
</evidence>
<keyword evidence="1" id="KW-0285">Flavoprotein</keyword>
<dbReference type="SUPFAM" id="SSF52218">
    <property type="entry name" value="Flavoproteins"/>
    <property type="match status" value="1"/>
</dbReference>
<sequence>MTVAVIYGSTRADGNTEILTRQAVQGLQAEAIYLKDFDIQPIEDQRHAAGGFQDVDDDYLAVLERILPHDTLVFATPIYWYSMSGRMKNFVDRWSQTLRDHRYPAFRSSMAGKKAYVIAVGGDEPLIKGLPMIRQFQLIFDFMGMRMDGYVLGQGNKPGEVLQDQPALAAARLIRNTLKNIEGG</sequence>
<organism evidence="4 5">
    <name type="scientific">Paenibacillus lutrae</name>
    <dbReference type="NCBI Taxonomy" id="2078573"/>
    <lineage>
        <taxon>Bacteria</taxon>
        <taxon>Bacillati</taxon>
        <taxon>Bacillota</taxon>
        <taxon>Bacilli</taxon>
        <taxon>Bacillales</taxon>
        <taxon>Paenibacillaceae</taxon>
        <taxon>Paenibacillus</taxon>
    </lineage>
</organism>
<dbReference type="Proteomes" id="UP000490800">
    <property type="component" value="Unassembled WGS sequence"/>
</dbReference>
<evidence type="ECO:0000259" key="3">
    <source>
        <dbReference type="Pfam" id="PF03358"/>
    </source>
</evidence>
<dbReference type="GO" id="GO:0016491">
    <property type="term" value="F:oxidoreductase activity"/>
    <property type="evidence" value="ECO:0007669"/>
    <property type="project" value="InterPro"/>
</dbReference>
<evidence type="ECO:0000256" key="2">
    <source>
        <dbReference type="ARBA" id="ARBA00022643"/>
    </source>
</evidence>
<dbReference type="OrthoDB" id="9805976at2"/>
<dbReference type="InterPro" id="IPR005025">
    <property type="entry name" value="FMN_Rdtase-like_dom"/>
</dbReference>
<evidence type="ECO:0000313" key="4">
    <source>
        <dbReference type="EMBL" id="MVP01889.1"/>
    </source>
</evidence>
<protein>
    <submittedName>
        <fullName evidence="4">Flavodoxin family protein</fullName>
    </submittedName>
</protein>
<dbReference type="PANTHER" id="PTHR43278:SF4">
    <property type="entry name" value="NAD(P)H-DEPENDENT FMN-CONTAINING OXIDOREDUCTASE YWQN-RELATED"/>
    <property type="match status" value="1"/>
</dbReference>
<comment type="caution">
    <text evidence="4">The sequence shown here is derived from an EMBL/GenBank/DDBJ whole genome shotgun (WGS) entry which is preliminary data.</text>
</comment>
<keyword evidence="5" id="KW-1185">Reference proteome</keyword>
<dbReference type="InterPro" id="IPR051796">
    <property type="entry name" value="ISF_SsuE-like"/>
</dbReference>